<dbReference type="Proteomes" id="UP000465112">
    <property type="component" value="Chromosome 5"/>
</dbReference>
<comment type="caution">
    <text evidence="1">The sequence shown here is derived from an EMBL/GenBank/DDBJ whole genome shotgun (WGS) entry which is preliminary data.</text>
</comment>
<organism evidence="1 2">
    <name type="scientific">Perca fluviatilis</name>
    <name type="common">European perch</name>
    <dbReference type="NCBI Taxonomy" id="8168"/>
    <lineage>
        <taxon>Eukaryota</taxon>
        <taxon>Metazoa</taxon>
        <taxon>Chordata</taxon>
        <taxon>Craniata</taxon>
        <taxon>Vertebrata</taxon>
        <taxon>Euteleostomi</taxon>
        <taxon>Actinopterygii</taxon>
        <taxon>Neopterygii</taxon>
        <taxon>Teleostei</taxon>
        <taxon>Neoteleostei</taxon>
        <taxon>Acanthomorphata</taxon>
        <taxon>Eupercaria</taxon>
        <taxon>Perciformes</taxon>
        <taxon>Percoidei</taxon>
        <taxon>Percidae</taxon>
        <taxon>Percinae</taxon>
        <taxon>Perca</taxon>
    </lineage>
</organism>
<reference evidence="1 2" key="1">
    <citation type="submission" date="2019-06" db="EMBL/GenBank/DDBJ databases">
        <title>A chromosome-scale genome assembly of the European perch, Perca fluviatilis.</title>
        <authorList>
            <person name="Roques C."/>
            <person name="Zahm M."/>
            <person name="Cabau C."/>
            <person name="Klopp C."/>
            <person name="Bouchez O."/>
            <person name="Donnadieu C."/>
            <person name="Kuhl H."/>
            <person name="Gislard M."/>
            <person name="Guendouz S."/>
            <person name="Journot L."/>
            <person name="Haffray P."/>
            <person name="Bestin A."/>
            <person name="Morvezen R."/>
            <person name="Feron R."/>
            <person name="Wen M."/>
            <person name="Jouanno E."/>
            <person name="Herpin A."/>
            <person name="Schartl M."/>
            <person name="Postlethwait J."/>
            <person name="Schaerlinger B."/>
            <person name="Chardard D."/>
            <person name="Lecocq T."/>
            <person name="Poncet C."/>
            <person name="Jaffrelo L."/>
            <person name="Lampietro C."/>
            <person name="Guiguen Y."/>
        </authorList>
    </citation>
    <scope>NUCLEOTIDE SEQUENCE [LARGE SCALE GENOMIC DNA]</scope>
    <source>
        <tissue evidence="1">Blood</tissue>
    </source>
</reference>
<gene>
    <name evidence="1" type="ORF">PFLUV_G00056600</name>
</gene>
<proteinExistence type="predicted"/>
<accession>A0A6A5F600</accession>
<dbReference type="AlphaFoldDB" id="A0A6A5F600"/>
<evidence type="ECO:0000313" key="2">
    <source>
        <dbReference type="Proteomes" id="UP000465112"/>
    </source>
</evidence>
<name>A0A6A5F600_PERFL</name>
<keyword evidence="2" id="KW-1185">Reference proteome</keyword>
<evidence type="ECO:0008006" key="3">
    <source>
        <dbReference type="Google" id="ProtNLM"/>
    </source>
</evidence>
<evidence type="ECO:0000313" key="1">
    <source>
        <dbReference type="EMBL" id="KAF1390296.1"/>
    </source>
</evidence>
<dbReference type="EMBL" id="VHII01000005">
    <property type="protein sequence ID" value="KAF1390296.1"/>
    <property type="molecule type" value="Genomic_DNA"/>
</dbReference>
<sequence>MNQGGGWERLCMERDPFILTGLMWAWLEQLKEPVISIQEAKAFNANNTDAQTVLNTLDQASKQTLTCILNCMAHMMEIPEEVENAFLNRSIKAFTWIKNNSEDGSKVYESMTTALRCVLEDMRSRVIEADEPPTSPFSLT</sequence>
<protein>
    <recommendedName>
        <fullName evidence="3">Rho-GAP domain-containing protein</fullName>
    </recommendedName>
</protein>